<dbReference type="EMBL" id="JTDF01012883">
    <property type="protein sequence ID" value="KAF8563266.1"/>
    <property type="molecule type" value="Genomic_DNA"/>
</dbReference>
<organism evidence="2 3">
    <name type="scientific">Paragonimus westermani</name>
    <dbReference type="NCBI Taxonomy" id="34504"/>
    <lineage>
        <taxon>Eukaryota</taxon>
        <taxon>Metazoa</taxon>
        <taxon>Spiralia</taxon>
        <taxon>Lophotrochozoa</taxon>
        <taxon>Platyhelminthes</taxon>
        <taxon>Trematoda</taxon>
        <taxon>Digenea</taxon>
        <taxon>Plagiorchiida</taxon>
        <taxon>Troglotremata</taxon>
        <taxon>Troglotrematidae</taxon>
        <taxon>Paragonimus</taxon>
    </lineage>
</organism>
<feature type="domain" description="UBC core" evidence="1">
    <location>
        <begin position="27"/>
        <end position="183"/>
    </location>
</feature>
<accession>A0A8T0D793</accession>
<comment type="caution">
    <text evidence="2">The sequence shown here is derived from an EMBL/GenBank/DDBJ whole genome shotgun (WGS) entry which is preliminary data.</text>
</comment>
<dbReference type="InterPro" id="IPR050113">
    <property type="entry name" value="Ub_conjugating_enzyme"/>
</dbReference>
<proteinExistence type="predicted"/>
<keyword evidence="3" id="KW-1185">Reference proteome</keyword>
<dbReference type="OrthoDB" id="9978460at2759"/>
<protein>
    <recommendedName>
        <fullName evidence="1">UBC core domain-containing protein</fullName>
    </recommendedName>
</protein>
<evidence type="ECO:0000313" key="3">
    <source>
        <dbReference type="Proteomes" id="UP000699462"/>
    </source>
</evidence>
<name>A0A8T0D793_9TREM</name>
<dbReference type="Proteomes" id="UP000699462">
    <property type="component" value="Unassembled WGS sequence"/>
</dbReference>
<dbReference type="Gene3D" id="3.10.110.10">
    <property type="entry name" value="Ubiquitin Conjugating Enzyme"/>
    <property type="match status" value="1"/>
</dbReference>
<reference evidence="2 3" key="1">
    <citation type="submission" date="2019-07" db="EMBL/GenBank/DDBJ databases">
        <title>Annotation for the trematode Paragonimus westermani.</title>
        <authorList>
            <person name="Choi Y.-J."/>
        </authorList>
    </citation>
    <scope>NUCLEOTIDE SEQUENCE [LARGE SCALE GENOMIC DNA]</scope>
    <source>
        <strain evidence="2">180907_Pwestermani</strain>
    </source>
</reference>
<evidence type="ECO:0000259" key="1">
    <source>
        <dbReference type="PROSITE" id="PS50127"/>
    </source>
</evidence>
<dbReference type="PANTHER" id="PTHR24067">
    <property type="entry name" value="UBIQUITIN-CONJUGATING ENZYME E2"/>
    <property type="match status" value="1"/>
</dbReference>
<evidence type="ECO:0000313" key="2">
    <source>
        <dbReference type="EMBL" id="KAF8563266.1"/>
    </source>
</evidence>
<dbReference type="InterPro" id="IPR016135">
    <property type="entry name" value="UBQ-conjugating_enzyme/RWD"/>
</dbReference>
<dbReference type="AlphaFoldDB" id="A0A8T0D793"/>
<dbReference type="CDD" id="cd23794">
    <property type="entry name" value="UBCc_UBE2F_UBE2M"/>
    <property type="match status" value="1"/>
</dbReference>
<dbReference type="SUPFAM" id="SSF54495">
    <property type="entry name" value="UBC-like"/>
    <property type="match status" value="1"/>
</dbReference>
<gene>
    <name evidence="2" type="ORF">P879_10609</name>
</gene>
<dbReference type="SMART" id="SM00212">
    <property type="entry name" value="UBCc"/>
    <property type="match status" value="1"/>
</dbReference>
<dbReference type="InterPro" id="IPR000608">
    <property type="entry name" value="UBC"/>
</dbReference>
<sequence length="219" mass="25170">MNNDSDRSKIIHCLMPTSPEVVICPNLAHHCIVKDYFKLRKNIKTYTQNQVEIIENAHEELDVTRITISVVPLKGDYAHAKFIFRITIPEEYPNCAPAIRCETPIFHPNIAFRRKGDNVCLNLLTKWCKSYNLLTVVEGILFLLDNPNYRDPNNFDCAIPLGQTAKHCVERSLAGDTVNYVEYPRNQTWCEWRKSVINTTYSTAHVLPEAVEDINKPPL</sequence>
<dbReference type="Pfam" id="PF00179">
    <property type="entry name" value="UQ_con"/>
    <property type="match status" value="1"/>
</dbReference>
<dbReference type="PROSITE" id="PS50127">
    <property type="entry name" value="UBC_2"/>
    <property type="match status" value="1"/>
</dbReference>